<gene>
    <name evidence="3" type="ORF">ElP_43400</name>
</gene>
<evidence type="ECO:0000313" key="3">
    <source>
        <dbReference type="EMBL" id="QDV36416.1"/>
    </source>
</evidence>
<evidence type="ECO:0000256" key="1">
    <source>
        <dbReference type="SAM" id="MobiDB-lite"/>
    </source>
</evidence>
<evidence type="ECO:0000313" key="4">
    <source>
        <dbReference type="Proteomes" id="UP000317835"/>
    </source>
</evidence>
<organism evidence="3 4">
    <name type="scientific">Tautonia plasticadhaerens</name>
    <dbReference type="NCBI Taxonomy" id="2527974"/>
    <lineage>
        <taxon>Bacteria</taxon>
        <taxon>Pseudomonadati</taxon>
        <taxon>Planctomycetota</taxon>
        <taxon>Planctomycetia</taxon>
        <taxon>Isosphaerales</taxon>
        <taxon>Isosphaeraceae</taxon>
        <taxon>Tautonia</taxon>
    </lineage>
</organism>
<keyword evidence="2" id="KW-1133">Transmembrane helix</keyword>
<keyword evidence="2" id="KW-0472">Membrane</keyword>
<dbReference type="EMBL" id="CP036426">
    <property type="protein sequence ID" value="QDV36416.1"/>
    <property type="molecule type" value="Genomic_DNA"/>
</dbReference>
<feature type="region of interest" description="Disordered" evidence="1">
    <location>
        <begin position="1"/>
        <end position="39"/>
    </location>
</feature>
<keyword evidence="4" id="KW-1185">Reference proteome</keyword>
<protein>
    <submittedName>
        <fullName evidence="3">Uncharacterized protein</fullName>
    </submittedName>
</protein>
<dbReference type="Proteomes" id="UP000317835">
    <property type="component" value="Chromosome"/>
</dbReference>
<feature type="transmembrane region" description="Helical" evidence="2">
    <location>
        <begin position="211"/>
        <end position="242"/>
    </location>
</feature>
<sequence>MSQGSRTEGGGRPEDNPFAAPMAVHGRTPHGHEPGDDEADLRRRLRRARTLRLGGLIGLLGAVLVLLSFGLGTLSQLGGPDSFEARGIEPWMRRRWVARMSSVLSLALVAAWASWGLFLLRRWARWLLTCVAALPIPLVAGGWVLLVGGFDPVLRGRIEAGGLVALSATSVVSCDLLYALLWSPRARTVFLPKSAGKSVVKDRERVGCSAIAGASGVALAVLLWFYVLLMTVLSTLVVLGMIRSA</sequence>
<dbReference type="AlphaFoldDB" id="A0A518H6E0"/>
<feature type="transmembrane region" description="Helical" evidence="2">
    <location>
        <begin position="126"/>
        <end position="148"/>
    </location>
</feature>
<keyword evidence="2" id="KW-0812">Transmembrane</keyword>
<proteinExistence type="predicted"/>
<name>A0A518H6E0_9BACT</name>
<reference evidence="3 4" key="1">
    <citation type="submission" date="2019-02" db="EMBL/GenBank/DDBJ databases">
        <title>Deep-cultivation of Planctomycetes and their phenomic and genomic characterization uncovers novel biology.</title>
        <authorList>
            <person name="Wiegand S."/>
            <person name="Jogler M."/>
            <person name="Boedeker C."/>
            <person name="Pinto D."/>
            <person name="Vollmers J."/>
            <person name="Rivas-Marin E."/>
            <person name="Kohn T."/>
            <person name="Peeters S.H."/>
            <person name="Heuer A."/>
            <person name="Rast P."/>
            <person name="Oberbeckmann S."/>
            <person name="Bunk B."/>
            <person name="Jeske O."/>
            <person name="Meyerdierks A."/>
            <person name="Storesund J.E."/>
            <person name="Kallscheuer N."/>
            <person name="Luecker S."/>
            <person name="Lage O.M."/>
            <person name="Pohl T."/>
            <person name="Merkel B.J."/>
            <person name="Hornburger P."/>
            <person name="Mueller R.-W."/>
            <person name="Bruemmer F."/>
            <person name="Labrenz M."/>
            <person name="Spormann A.M."/>
            <person name="Op den Camp H."/>
            <person name="Overmann J."/>
            <person name="Amann R."/>
            <person name="Jetten M.S.M."/>
            <person name="Mascher T."/>
            <person name="Medema M.H."/>
            <person name="Devos D.P."/>
            <person name="Kaster A.-K."/>
            <person name="Ovreas L."/>
            <person name="Rohde M."/>
            <person name="Galperin M.Y."/>
            <person name="Jogler C."/>
        </authorList>
    </citation>
    <scope>NUCLEOTIDE SEQUENCE [LARGE SCALE GENOMIC DNA]</scope>
    <source>
        <strain evidence="3 4">ElP</strain>
    </source>
</reference>
<feature type="transmembrane region" description="Helical" evidence="2">
    <location>
        <begin position="96"/>
        <end position="119"/>
    </location>
</feature>
<feature type="transmembrane region" description="Helical" evidence="2">
    <location>
        <begin position="53"/>
        <end position="76"/>
    </location>
</feature>
<feature type="transmembrane region" description="Helical" evidence="2">
    <location>
        <begin position="160"/>
        <end position="181"/>
    </location>
</feature>
<accession>A0A518H6E0</accession>
<dbReference type="KEGG" id="tpla:ElP_43400"/>
<evidence type="ECO:0000256" key="2">
    <source>
        <dbReference type="SAM" id="Phobius"/>
    </source>
</evidence>